<reference evidence="7 8" key="1">
    <citation type="submission" date="2017-02" db="EMBL/GenBank/DDBJ databases">
        <title>Streptomyces pactum ACT12 Genome sequencing and assembly.</title>
        <authorList>
            <person name="Xue Q."/>
            <person name="Yan X."/>
            <person name="Jia L."/>
            <person name="Yan H."/>
        </authorList>
    </citation>
    <scope>NUCLEOTIDE SEQUENCE [LARGE SCALE GENOMIC DNA]</scope>
    <source>
        <strain evidence="7 8">ACT12</strain>
    </source>
</reference>
<accession>A0A1S6J3U9</accession>
<dbReference type="PROSITE" id="PS51918">
    <property type="entry name" value="RADICAL_SAM"/>
    <property type="match status" value="1"/>
</dbReference>
<keyword evidence="4" id="KW-0408">Iron</keyword>
<dbReference type="GO" id="GO:0003824">
    <property type="term" value="F:catalytic activity"/>
    <property type="evidence" value="ECO:0007669"/>
    <property type="project" value="InterPro"/>
</dbReference>
<evidence type="ECO:0000256" key="3">
    <source>
        <dbReference type="ARBA" id="ARBA00022723"/>
    </source>
</evidence>
<feature type="domain" description="Radical SAM core" evidence="6">
    <location>
        <begin position="182"/>
        <end position="401"/>
    </location>
</feature>
<evidence type="ECO:0000256" key="5">
    <source>
        <dbReference type="ARBA" id="ARBA00023014"/>
    </source>
</evidence>
<name>A0A1S6J3U9_9ACTN</name>
<dbReference type="CDD" id="cd01335">
    <property type="entry name" value="Radical_SAM"/>
    <property type="match status" value="1"/>
</dbReference>
<dbReference type="Pfam" id="PF04055">
    <property type="entry name" value="Radical_SAM"/>
    <property type="match status" value="1"/>
</dbReference>
<dbReference type="GO" id="GO:0046872">
    <property type="term" value="F:metal ion binding"/>
    <property type="evidence" value="ECO:0007669"/>
    <property type="project" value="UniProtKB-KW"/>
</dbReference>
<dbReference type="PANTHER" id="PTHR43409">
    <property type="entry name" value="ANAEROBIC MAGNESIUM-PROTOPORPHYRIN IX MONOMETHYL ESTER CYCLASE-RELATED"/>
    <property type="match status" value="1"/>
</dbReference>
<protein>
    <recommendedName>
        <fullName evidence="6">Radical SAM core domain-containing protein</fullName>
    </recommendedName>
</protein>
<proteinExistence type="predicted"/>
<dbReference type="AlphaFoldDB" id="A0A1S6J3U9"/>
<dbReference type="InterPro" id="IPR023404">
    <property type="entry name" value="rSAM_horseshoe"/>
</dbReference>
<evidence type="ECO:0000256" key="2">
    <source>
        <dbReference type="ARBA" id="ARBA00022691"/>
    </source>
</evidence>
<dbReference type="SFLD" id="SFLDG01082">
    <property type="entry name" value="B12-binding_domain_containing"/>
    <property type="match status" value="1"/>
</dbReference>
<evidence type="ECO:0000256" key="4">
    <source>
        <dbReference type="ARBA" id="ARBA00023004"/>
    </source>
</evidence>
<dbReference type="SMART" id="SM00729">
    <property type="entry name" value="Elp3"/>
    <property type="match status" value="1"/>
</dbReference>
<evidence type="ECO:0000256" key="1">
    <source>
        <dbReference type="ARBA" id="ARBA00001966"/>
    </source>
</evidence>
<dbReference type="Gene3D" id="3.40.50.280">
    <property type="entry name" value="Cobalamin-binding domain"/>
    <property type="match status" value="1"/>
</dbReference>
<evidence type="ECO:0000313" key="8">
    <source>
        <dbReference type="Proteomes" id="UP000189443"/>
    </source>
</evidence>
<gene>
    <name evidence="7" type="ORF">B1H29_05355</name>
</gene>
<dbReference type="InterPro" id="IPR051198">
    <property type="entry name" value="BchE-like"/>
</dbReference>
<evidence type="ECO:0000259" key="6">
    <source>
        <dbReference type="PROSITE" id="PS51918"/>
    </source>
</evidence>
<dbReference type="Proteomes" id="UP000189443">
    <property type="component" value="Chromosome"/>
</dbReference>
<keyword evidence="8" id="KW-1185">Reference proteome</keyword>
<dbReference type="PANTHER" id="PTHR43409:SF16">
    <property type="entry name" value="SLR0320 PROTEIN"/>
    <property type="match status" value="1"/>
</dbReference>
<dbReference type="InterPro" id="IPR058240">
    <property type="entry name" value="rSAM_sf"/>
</dbReference>
<dbReference type="EMBL" id="CP019724">
    <property type="protein sequence ID" value="AQS66430.1"/>
    <property type="molecule type" value="Genomic_DNA"/>
</dbReference>
<dbReference type="Gene3D" id="3.80.30.20">
    <property type="entry name" value="tm_1862 like domain"/>
    <property type="match status" value="1"/>
</dbReference>
<dbReference type="SUPFAM" id="SSF102114">
    <property type="entry name" value="Radical SAM enzymes"/>
    <property type="match status" value="1"/>
</dbReference>
<dbReference type="KEGG" id="spac:B1H29_05355"/>
<dbReference type="SFLD" id="SFLDS00029">
    <property type="entry name" value="Radical_SAM"/>
    <property type="match status" value="1"/>
</dbReference>
<dbReference type="InterPro" id="IPR006638">
    <property type="entry name" value="Elp3/MiaA/NifB-like_rSAM"/>
</dbReference>
<organism evidence="7 8">
    <name type="scientific">Streptomyces pactum</name>
    <dbReference type="NCBI Taxonomy" id="68249"/>
    <lineage>
        <taxon>Bacteria</taxon>
        <taxon>Bacillati</taxon>
        <taxon>Actinomycetota</taxon>
        <taxon>Actinomycetes</taxon>
        <taxon>Kitasatosporales</taxon>
        <taxon>Streptomycetaceae</taxon>
        <taxon>Streptomyces</taxon>
    </lineage>
</organism>
<dbReference type="InterPro" id="IPR007197">
    <property type="entry name" value="rSAM"/>
</dbReference>
<evidence type="ECO:0000313" key="7">
    <source>
        <dbReference type="EMBL" id="AQS66430.1"/>
    </source>
</evidence>
<comment type="cofactor">
    <cofactor evidence="1">
        <name>[4Fe-4S] cluster</name>
        <dbReference type="ChEBI" id="CHEBI:49883"/>
    </cofactor>
</comment>
<sequence>MPLEFAYLAGASSGTAEIRIFDGYAAGAGPGDLSEQVAEFAPTCVVVTTTPSLLYWRCPPMSVDAVATAVTAVRQAADCPVVLIGPHPTFTPDWTLEHTGADACWRGAFERDLAPLLGHGLDRGSRHLHIRSRAGAGPPPDAGIAVLHPAQLPTAAFTHFDRSLTYAPHMWCVTDEERRRLTPLVSGALLESSRGCPWTCAYCAKGPVRDRFARRPLQRLSAELRELVDRGVDYVFFIDETFNVPGPDLRALLAQLARLPLSFGFQGRADLMSSAMTDALAQAGCVYAELGVDVVSDSLAKEIGRRQHLERCERGIDTARAALPVVRFNRLNLRTVDYLDIYEQDDTDDWDYPPDPAYPYPGAPLGEALMKHYGRTAFDWAFAQRYSWWLRLEVHLQRTQPGLPLATIRSLEDAFLNLDAPAAAALAGSMEEVVAVPEFHQQNKSIHGMGENVRVRHPRT</sequence>
<keyword evidence="5" id="KW-0411">Iron-sulfur</keyword>
<keyword evidence="2" id="KW-0949">S-adenosyl-L-methionine</keyword>
<dbReference type="GO" id="GO:0005829">
    <property type="term" value="C:cytosol"/>
    <property type="evidence" value="ECO:0007669"/>
    <property type="project" value="TreeGrafter"/>
</dbReference>
<keyword evidence="3" id="KW-0479">Metal-binding</keyword>
<dbReference type="GO" id="GO:0051536">
    <property type="term" value="F:iron-sulfur cluster binding"/>
    <property type="evidence" value="ECO:0007669"/>
    <property type="project" value="UniProtKB-KW"/>
</dbReference>